<accession>A0A109IID6</accession>
<gene>
    <name evidence="2" type="ORF">GA0070623_0723</name>
</gene>
<dbReference type="EMBL" id="LT607752">
    <property type="protein sequence ID" value="SCG40907.1"/>
    <property type="molecule type" value="Genomic_DNA"/>
</dbReference>
<dbReference type="Pfam" id="PF00881">
    <property type="entry name" value="Nitroreductase"/>
    <property type="match status" value="1"/>
</dbReference>
<dbReference type="NCBIfam" id="NF003768">
    <property type="entry name" value="PRK05365.1"/>
    <property type="match status" value="1"/>
</dbReference>
<dbReference type="InterPro" id="IPR000415">
    <property type="entry name" value="Nitroreductase-like"/>
</dbReference>
<dbReference type="InterPro" id="IPR029479">
    <property type="entry name" value="Nitroreductase"/>
</dbReference>
<dbReference type="RefSeq" id="WP_067311542.1">
    <property type="nucleotide sequence ID" value="NZ_LRMV01000110.1"/>
</dbReference>
<dbReference type="AlphaFoldDB" id="A0A109IID6"/>
<dbReference type="InterPro" id="IPR050461">
    <property type="entry name" value="Nitroreductase_HadB/RutE"/>
</dbReference>
<evidence type="ECO:0000259" key="1">
    <source>
        <dbReference type="Pfam" id="PF00881"/>
    </source>
</evidence>
<name>A0A109IID6_9ACTN</name>
<dbReference type="OrthoDB" id="9784375at2"/>
<dbReference type="SUPFAM" id="SSF55469">
    <property type="entry name" value="FMN-dependent nitroreductase-like"/>
    <property type="match status" value="1"/>
</dbReference>
<proteinExistence type="predicted"/>
<dbReference type="PANTHER" id="PTHR43543:SF1">
    <property type="entry name" value="MALONIC SEMIALDEHYDE REDUCTASE RUTE-RELATED"/>
    <property type="match status" value="1"/>
</dbReference>
<evidence type="ECO:0000313" key="2">
    <source>
        <dbReference type="EMBL" id="SCG40907.1"/>
    </source>
</evidence>
<keyword evidence="3" id="KW-1185">Reference proteome</keyword>
<sequence length="204" mass="22081">MTDVLPDQLITLSPEAQAQLFTEARTANTFTDTPVGDDQLRAIFDLAKYPPTAMNVQPLRVLFVRPGAGRDRLLTHVAEGNRAKTAQAPVVAVLAADTDFHEHLDTLFPVRPGMREHFAADPTARDGMARFNAGLQVGYFLLAVRAAGLAAGPMGGFDAAGVDTEFFTGTGWKSLLLVNIGHPGPDAWHPRLPRLDYDTVVRHA</sequence>
<reference evidence="3" key="1">
    <citation type="submission" date="2016-06" db="EMBL/GenBank/DDBJ databases">
        <authorList>
            <person name="Varghese N."/>
            <person name="Submissions Spin"/>
        </authorList>
    </citation>
    <scope>NUCLEOTIDE SEQUENCE [LARGE SCALE GENOMIC DNA]</scope>
    <source>
        <strain evidence="3">DSM 44983</strain>
    </source>
</reference>
<dbReference type="Proteomes" id="UP000198226">
    <property type="component" value="Chromosome I"/>
</dbReference>
<dbReference type="PANTHER" id="PTHR43543">
    <property type="entry name" value="MALONIC SEMIALDEHYDE REDUCTASE RUTE-RELATED"/>
    <property type="match status" value="1"/>
</dbReference>
<dbReference type="GO" id="GO:0016491">
    <property type="term" value="F:oxidoreductase activity"/>
    <property type="evidence" value="ECO:0007669"/>
    <property type="project" value="InterPro"/>
</dbReference>
<evidence type="ECO:0000313" key="3">
    <source>
        <dbReference type="Proteomes" id="UP000198226"/>
    </source>
</evidence>
<dbReference type="InterPro" id="IPR023936">
    <property type="entry name" value="RutE-like"/>
</dbReference>
<feature type="domain" description="Nitroreductase" evidence="1">
    <location>
        <begin position="25"/>
        <end position="182"/>
    </location>
</feature>
<dbReference type="CDD" id="cd02148">
    <property type="entry name" value="RutE-like"/>
    <property type="match status" value="1"/>
</dbReference>
<organism evidence="2 3">
    <name type="scientific">Micromonospora rifamycinica</name>
    <dbReference type="NCBI Taxonomy" id="291594"/>
    <lineage>
        <taxon>Bacteria</taxon>
        <taxon>Bacillati</taxon>
        <taxon>Actinomycetota</taxon>
        <taxon>Actinomycetes</taxon>
        <taxon>Micromonosporales</taxon>
        <taxon>Micromonosporaceae</taxon>
        <taxon>Micromonospora</taxon>
    </lineage>
</organism>
<protein>
    <submittedName>
        <fullName evidence="2">3-hydroxypropanoate dehydrogenase</fullName>
    </submittedName>
</protein>
<dbReference type="Gene3D" id="3.40.109.10">
    <property type="entry name" value="NADH Oxidase"/>
    <property type="match status" value="1"/>
</dbReference>